<sequence>MTESSFGRDLTRRHQLVTPSTVKAIISKIEAAQLKRAQEDISIQLSDILGNVNDVINRFQEDLGSDLKERKNNQGEQEKGKKRFDLLEKIASFSKAAETKERNLYEILNWMSEWGDNLSYETKPKESEKECDKQDEWVEVMERVLPLSLIATEGGIESLISLCSNLIEEQKKRKLRPKGNFWKAWREKILHKSSSPLQPLSPEQMLKDRNTTNAKDSAEKGREVRERS</sequence>
<evidence type="ECO:0000256" key="1">
    <source>
        <dbReference type="SAM" id="MobiDB-lite"/>
    </source>
</evidence>
<evidence type="ECO:0000313" key="3">
    <source>
        <dbReference type="Ensembl" id="ENSVURP00010008666.1"/>
    </source>
</evidence>
<dbReference type="PANTHER" id="PTHR33590">
    <property type="entry name" value="GLUTENIN, HIGH MOLECULAR WEIGHT SUBUNIT PW212-RELATED PROTEIN"/>
    <property type="match status" value="1"/>
</dbReference>
<reference evidence="3" key="2">
    <citation type="submission" date="2025-08" db="UniProtKB">
        <authorList>
            <consortium name="Ensembl"/>
        </authorList>
    </citation>
    <scope>IDENTIFICATION</scope>
</reference>
<reference evidence="4" key="1">
    <citation type="submission" date="2018-12" db="EMBL/GenBank/DDBJ databases">
        <authorList>
            <person name="Yazar S."/>
        </authorList>
    </citation>
    <scope>NUCLEOTIDE SEQUENCE [LARGE SCALE GENOMIC DNA]</scope>
</reference>
<feature type="compositionally biased region" description="Basic and acidic residues" evidence="1">
    <location>
        <begin position="205"/>
        <end position="228"/>
    </location>
</feature>
<reference evidence="3" key="3">
    <citation type="submission" date="2025-09" db="UniProtKB">
        <authorList>
            <consortium name="Ensembl"/>
        </authorList>
    </citation>
    <scope>IDENTIFICATION</scope>
</reference>
<dbReference type="AlphaFoldDB" id="A0A4X2KF90"/>
<evidence type="ECO:0000259" key="2">
    <source>
        <dbReference type="Pfam" id="PF20870"/>
    </source>
</evidence>
<dbReference type="Proteomes" id="UP000314987">
    <property type="component" value="Unassembled WGS sequence"/>
</dbReference>
<accession>A0A4X2KF90</accession>
<name>A0A4X2KF90_VOMUR</name>
<evidence type="ECO:0000313" key="4">
    <source>
        <dbReference type="Proteomes" id="UP000314987"/>
    </source>
</evidence>
<dbReference type="STRING" id="29139.ENSVURP00010008666"/>
<dbReference type="Pfam" id="PF20870">
    <property type="entry name" value="FAM186A-B_N"/>
    <property type="match status" value="1"/>
</dbReference>
<dbReference type="InterPro" id="IPR049144">
    <property type="entry name" value="FAM186A_B_N"/>
</dbReference>
<protein>
    <recommendedName>
        <fullName evidence="2">FAM186A/B N-terminal domain-containing protein</fullName>
    </recommendedName>
</protein>
<feature type="region of interest" description="Disordered" evidence="1">
    <location>
        <begin position="193"/>
        <end position="228"/>
    </location>
</feature>
<feature type="domain" description="FAM186A/B N-terminal" evidence="2">
    <location>
        <begin position="14"/>
        <end position="216"/>
    </location>
</feature>
<dbReference type="PANTHER" id="PTHR33590:SF3">
    <property type="entry name" value="PROTEIN FAM186B"/>
    <property type="match status" value="1"/>
</dbReference>
<proteinExistence type="predicted"/>
<feature type="compositionally biased region" description="Low complexity" evidence="1">
    <location>
        <begin position="193"/>
        <end position="202"/>
    </location>
</feature>
<dbReference type="GeneTree" id="ENSGT01000000217643"/>
<organism evidence="3 4">
    <name type="scientific">Vombatus ursinus</name>
    <name type="common">Common wombat</name>
    <dbReference type="NCBI Taxonomy" id="29139"/>
    <lineage>
        <taxon>Eukaryota</taxon>
        <taxon>Metazoa</taxon>
        <taxon>Chordata</taxon>
        <taxon>Craniata</taxon>
        <taxon>Vertebrata</taxon>
        <taxon>Euteleostomi</taxon>
        <taxon>Mammalia</taxon>
        <taxon>Metatheria</taxon>
        <taxon>Diprotodontia</taxon>
        <taxon>Vombatidae</taxon>
        <taxon>Vombatus</taxon>
    </lineage>
</organism>
<keyword evidence="4" id="KW-1185">Reference proteome</keyword>
<dbReference type="Ensembl" id="ENSVURT00010009841.1">
    <property type="protein sequence ID" value="ENSVURP00010008666.1"/>
    <property type="gene ID" value="ENSVURG00010006723.1"/>
</dbReference>